<keyword evidence="3" id="KW-0479">Metal-binding</keyword>
<keyword evidence="5 11" id="KW-0863">Zinc-finger</keyword>
<dbReference type="PANTHER" id="PTHR23235:SF152">
    <property type="entry name" value="SI:DKEY-210J14.3"/>
    <property type="match status" value="1"/>
</dbReference>
<evidence type="ECO:0000313" key="14">
    <source>
        <dbReference type="Proteomes" id="UP000544127"/>
    </source>
</evidence>
<dbReference type="Proteomes" id="UP000544127">
    <property type="component" value="Unassembled WGS sequence"/>
</dbReference>
<dbReference type="EMBL" id="VZRI01003593">
    <property type="protein sequence ID" value="NWU91750.1"/>
    <property type="molecule type" value="Genomic_DNA"/>
</dbReference>
<proteinExistence type="inferred from homology"/>
<dbReference type="GO" id="GO:0000981">
    <property type="term" value="F:DNA-binding transcription factor activity, RNA polymerase II-specific"/>
    <property type="evidence" value="ECO:0007669"/>
    <property type="project" value="TreeGrafter"/>
</dbReference>
<evidence type="ECO:0000256" key="2">
    <source>
        <dbReference type="ARBA" id="ARBA00006991"/>
    </source>
</evidence>
<dbReference type="AlphaFoldDB" id="A0A7K6ANX8"/>
<keyword evidence="4" id="KW-0677">Repeat</keyword>
<sequence length="54" mass="6202">SFSQSGHLSRHMRTHTGDKPYPCIDCGKSFSESTKYIRHRLIHTGEKPYSCTEC</sequence>
<feature type="domain" description="C2H2-type" evidence="12">
    <location>
        <begin position="21"/>
        <end position="48"/>
    </location>
</feature>
<evidence type="ECO:0000256" key="3">
    <source>
        <dbReference type="ARBA" id="ARBA00022723"/>
    </source>
</evidence>
<dbReference type="InterPro" id="IPR013087">
    <property type="entry name" value="Znf_C2H2_type"/>
</dbReference>
<keyword evidence="14" id="KW-1185">Reference proteome</keyword>
<gene>
    <name evidence="13" type="primary">Zscan29_0</name>
    <name evidence="13" type="ORF">UPUEPO_R11540</name>
</gene>
<feature type="non-terminal residue" evidence="13">
    <location>
        <position position="54"/>
    </location>
</feature>
<evidence type="ECO:0000256" key="5">
    <source>
        <dbReference type="ARBA" id="ARBA00022771"/>
    </source>
</evidence>
<dbReference type="PROSITE" id="PS00028">
    <property type="entry name" value="ZINC_FINGER_C2H2_1"/>
    <property type="match status" value="1"/>
</dbReference>
<evidence type="ECO:0000256" key="6">
    <source>
        <dbReference type="ARBA" id="ARBA00022833"/>
    </source>
</evidence>
<keyword evidence="6" id="KW-0862">Zinc</keyword>
<accession>A0A7K6ANX8</accession>
<evidence type="ECO:0000256" key="4">
    <source>
        <dbReference type="ARBA" id="ARBA00022737"/>
    </source>
</evidence>
<comment type="similarity">
    <text evidence="2">Belongs to the krueppel C2H2-type zinc-finger protein family.</text>
</comment>
<comment type="subcellular location">
    <subcellularLocation>
        <location evidence="1">Nucleus</location>
    </subcellularLocation>
</comment>
<evidence type="ECO:0000256" key="9">
    <source>
        <dbReference type="ARBA" id="ARBA00023163"/>
    </source>
</evidence>
<evidence type="ECO:0000256" key="7">
    <source>
        <dbReference type="ARBA" id="ARBA00023015"/>
    </source>
</evidence>
<protein>
    <submittedName>
        <fullName evidence="13">ZSC29 protein</fullName>
    </submittedName>
</protein>
<feature type="non-terminal residue" evidence="13">
    <location>
        <position position="1"/>
    </location>
</feature>
<organism evidence="13 14">
    <name type="scientific">Upupa epops</name>
    <name type="common">Eurasian hoopoe</name>
    <dbReference type="NCBI Taxonomy" id="57439"/>
    <lineage>
        <taxon>Eukaryota</taxon>
        <taxon>Metazoa</taxon>
        <taxon>Chordata</taxon>
        <taxon>Craniata</taxon>
        <taxon>Vertebrata</taxon>
        <taxon>Euteleostomi</taxon>
        <taxon>Archelosauria</taxon>
        <taxon>Archosauria</taxon>
        <taxon>Dinosauria</taxon>
        <taxon>Saurischia</taxon>
        <taxon>Theropoda</taxon>
        <taxon>Coelurosauria</taxon>
        <taxon>Aves</taxon>
        <taxon>Neognathae</taxon>
        <taxon>Neoaves</taxon>
        <taxon>Telluraves</taxon>
        <taxon>Coraciimorphae</taxon>
        <taxon>Bucerotiformes</taxon>
        <taxon>Upupidae</taxon>
        <taxon>Upupa</taxon>
    </lineage>
</organism>
<evidence type="ECO:0000256" key="8">
    <source>
        <dbReference type="ARBA" id="ARBA00023125"/>
    </source>
</evidence>
<evidence type="ECO:0000256" key="1">
    <source>
        <dbReference type="ARBA" id="ARBA00004123"/>
    </source>
</evidence>
<reference evidence="13 14" key="1">
    <citation type="submission" date="2019-09" db="EMBL/GenBank/DDBJ databases">
        <title>Bird 10,000 Genomes (B10K) Project - Family phase.</title>
        <authorList>
            <person name="Zhang G."/>
        </authorList>
    </citation>
    <scope>NUCLEOTIDE SEQUENCE [LARGE SCALE GENOMIC DNA]</scope>
    <source>
        <strain evidence="13">B10K-DU-012-37</strain>
    </source>
</reference>
<dbReference type="InterPro" id="IPR036236">
    <property type="entry name" value="Znf_C2H2_sf"/>
</dbReference>
<dbReference type="Gene3D" id="3.30.160.60">
    <property type="entry name" value="Classic Zinc Finger"/>
    <property type="match status" value="3"/>
</dbReference>
<evidence type="ECO:0000256" key="11">
    <source>
        <dbReference type="PROSITE-ProRule" id="PRU00042"/>
    </source>
</evidence>
<evidence type="ECO:0000256" key="10">
    <source>
        <dbReference type="ARBA" id="ARBA00023242"/>
    </source>
</evidence>
<comment type="caution">
    <text evidence="13">The sequence shown here is derived from an EMBL/GenBank/DDBJ whole genome shotgun (WGS) entry which is preliminary data.</text>
</comment>
<dbReference type="PROSITE" id="PS50157">
    <property type="entry name" value="ZINC_FINGER_C2H2_2"/>
    <property type="match status" value="2"/>
</dbReference>
<dbReference type="Pfam" id="PF13465">
    <property type="entry name" value="zf-H2C2_2"/>
    <property type="match status" value="1"/>
</dbReference>
<keyword evidence="8" id="KW-0238">DNA-binding</keyword>
<dbReference type="GO" id="GO:0000978">
    <property type="term" value="F:RNA polymerase II cis-regulatory region sequence-specific DNA binding"/>
    <property type="evidence" value="ECO:0007669"/>
    <property type="project" value="TreeGrafter"/>
</dbReference>
<dbReference type="FunFam" id="3.30.160.60:FF:000759">
    <property type="entry name" value="zinc finger protein 16"/>
    <property type="match status" value="1"/>
</dbReference>
<keyword evidence="7" id="KW-0805">Transcription regulation</keyword>
<keyword evidence="9" id="KW-0804">Transcription</keyword>
<dbReference type="FunFam" id="3.30.160.60:FF:002402">
    <property type="entry name" value="Zinc finger protein 347"/>
    <property type="match status" value="1"/>
</dbReference>
<dbReference type="SUPFAM" id="SSF57667">
    <property type="entry name" value="beta-beta-alpha zinc fingers"/>
    <property type="match status" value="1"/>
</dbReference>
<name>A0A7K6ANX8_UPUEP</name>
<evidence type="ECO:0000313" key="13">
    <source>
        <dbReference type="EMBL" id="NWU91750.1"/>
    </source>
</evidence>
<keyword evidence="10" id="KW-0539">Nucleus</keyword>
<feature type="domain" description="C2H2-type" evidence="12">
    <location>
        <begin position="1"/>
        <end position="20"/>
    </location>
</feature>
<dbReference type="OrthoDB" id="654211at2759"/>
<evidence type="ECO:0000259" key="12">
    <source>
        <dbReference type="PROSITE" id="PS50157"/>
    </source>
</evidence>
<dbReference type="GO" id="GO:0008270">
    <property type="term" value="F:zinc ion binding"/>
    <property type="evidence" value="ECO:0007669"/>
    <property type="project" value="UniProtKB-KW"/>
</dbReference>
<dbReference type="PANTHER" id="PTHR23235">
    <property type="entry name" value="KRUEPPEL-LIKE TRANSCRIPTION FACTOR"/>
    <property type="match status" value="1"/>
</dbReference>